<dbReference type="Pfam" id="PF00589">
    <property type="entry name" value="Phage_integrase"/>
    <property type="match status" value="1"/>
</dbReference>
<name>A0A7X4GQP6_9BURK</name>
<dbReference type="Proteomes" id="UP000450012">
    <property type="component" value="Unassembled WGS sequence"/>
</dbReference>
<evidence type="ECO:0000313" key="6">
    <source>
        <dbReference type="EMBL" id="MYM67917.1"/>
    </source>
</evidence>
<dbReference type="PROSITE" id="PS51898">
    <property type="entry name" value="TYR_RECOMBINASE"/>
    <property type="match status" value="1"/>
</dbReference>
<comment type="similarity">
    <text evidence="1">Belongs to the 'phage' integrase family.</text>
</comment>
<dbReference type="InterPro" id="IPR053876">
    <property type="entry name" value="Phage_int_M"/>
</dbReference>
<evidence type="ECO:0000256" key="1">
    <source>
        <dbReference type="ARBA" id="ARBA00008857"/>
    </source>
</evidence>
<keyword evidence="3" id="KW-0238">DNA-binding</keyword>
<keyword evidence="2" id="KW-0229">DNA integration</keyword>
<comment type="caution">
    <text evidence="6">The sequence shown here is derived from an EMBL/GenBank/DDBJ whole genome shotgun (WGS) entry which is preliminary data.</text>
</comment>
<dbReference type="InterPro" id="IPR013762">
    <property type="entry name" value="Integrase-like_cat_sf"/>
</dbReference>
<dbReference type="GO" id="GO:0006310">
    <property type="term" value="P:DNA recombination"/>
    <property type="evidence" value="ECO:0007669"/>
    <property type="project" value="UniProtKB-KW"/>
</dbReference>
<evidence type="ECO:0000256" key="2">
    <source>
        <dbReference type="ARBA" id="ARBA00022908"/>
    </source>
</evidence>
<evidence type="ECO:0000256" key="3">
    <source>
        <dbReference type="ARBA" id="ARBA00023125"/>
    </source>
</evidence>
<gene>
    <name evidence="6" type="ORF">GTP45_13890</name>
</gene>
<dbReference type="Gene3D" id="1.10.443.10">
    <property type="entry name" value="Intergrase catalytic core"/>
    <property type="match status" value="1"/>
</dbReference>
<evidence type="ECO:0000313" key="7">
    <source>
        <dbReference type="Proteomes" id="UP000450012"/>
    </source>
</evidence>
<proteinExistence type="inferred from homology"/>
<keyword evidence="4" id="KW-0233">DNA recombination</keyword>
<dbReference type="CDD" id="cd00801">
    <property type="entry name" value="INT_P4_C"/>
    <property type="match status" value="1"/>
</dbReference>
<keyword evidence="7" id="KW-1185">Reference proteome</keyword>
<feature type="domain" description="Tyr recombinase" evidence="5">
    <location>
        <begin position="76"/>
        <end position="248"/>
    </location>
</feature>
<dbReference type="AlphaFoldDB" id="A0A7X4GQP6"/>
<dbReference type="InterPro" id="IPR011010">
    <property type="entry name" value="DNA_brk_join_enz"/>
</dbReference>
<dbReference type="PANTHER" id="PTHR30629">
    <property type="entry name" value="PROPHAGE INTEGRASE"/>
    <property type="match status" value="1"/>
</dbReference>
<dbReference type="EMBL" id="WWCK01000004">
    <property type="protein sequence ID" value="MYM67917.1"/>
    <property type="molecule type" value="Genomic_DNA"/>
</dbReference>
<organism evidence="6 7">
    <name type="scientific">Duganella rivi</name>
    <dbReference type="NCBI Taxonomy" id="2666083"/>
    <lineage>
        <taxon>Bacteria</taxon>
        <taxon>Pseudomonadati</taxon>
        <taxon>Pseudomonadota</taxon>
        <taxon>Betaproteobacteria</taxon>
        <taxon>Burkholderiales</taxon>
        <taxon>Oxalobacteraceae</taxon>
        <taxon>Telluria group</taxon>
        <taxon>Duganella</taxon>
    </lineage>
</organism>
<dbReference type="InterPro" id="IPR050808">
    <property type="entry name" value="Phage_Integrase"/>
</dbReference>
<dbReference type="InterPro" id="IPR010998">
    <property type="entry name" value="Integrase_recombinase_N"/>
</dbReference>
<dbReference type="InterPro" id="IPR002104">
    <property type="entry name" value="Integrase_catalytic"/>
</dbReference>
<dbReference type="GO" id="GO:0003677">
    <property type="term" value="F:DNA binding"/>
    <property type="evidence" value="ECO:0007669"/>
    <property type="project" value="UniProtKB-KW"/>
</dbReference>
<dbReference type="GO" id="GO:0015074">
    <property type="term" value="P:DNA integration"/>
    <property type="evidence" value="ECO:0007669"/>
    <property type="project" value="UniProtKB-KW"/>
</dbReference>
<reference evidence="6 7" key="1">
    <citation type="submission" date="2019-12" db="EMBL/GenBank/DDBJ databases">
        <title>Novel species isolated from a subtropical stream in China.</title>
        <authorList>
            <person name="Lu H."/>
        </authorList>
    </citation>
    <scope>NUCLEOTIDE SEQUENCE [LARGE SCALE GENOMIC DNA]</scope>
    <source>
        <strain evidence="6 7">FT55W</strain>
    </source>
</reference>
<dbReference type="Gene3D" id="1.10.150.130">
    <property type="match status" value="1"/>
</dbReference>
<sequence>MIGALQVSAIETDHIVRILAPIWTIKTETATRLRGRIESILDWATVSRLRQGENPARWRGHLEFLLANPNKVAPVRNFPALPWTEMAAFMAELRRREGTSARALEFAILTAARSGEVRGARWEEISLGRHLWIVPAARMRAGKEHRVPLSDAATGLLCSLPQQEGLLFPGQKNQPLSDMSRTAVLRRMGRPSITVHGFRSAFRDWCAEAPGNNFAREVCEHALAHQLADRVEAAYQRGDLFAKRVALMQAWADYCCGKASC</sequence>
<dbReference type="SUPFAM" id="SSF56349">
    <property type="entry name" value="DNA breaking-rejoining enzymes"/>
    <property type="match status" value="1"/>
</dbReference>
<dbReference type="PANTHER" id="PTHR30629:SF2">
    <property type="entry name" value="PROPHAGE INTEGRASE INTS-RELATED"/>
    <property type="match status" value="1"/>
</dbReference>
<dbReference type="Pfam" id="PF22022">
    <property type="entry name" value="Phage_int_M"/>
    <property type="match status" value="1"/>
</dbReference>
<evidence type="ECO:0000259" key="5">
    <source>
        <dbReference type="PROSITE" id="PS51898"/>
    </source>
</evidence>
<accession>A0A7X4GQP6</accession>
<evidence type="ECO:0000256" key="4">
    <source>
        <dbReference type="ARBA" id="ARBA00023172"/>
    </source>
</evidence>
<protein>
    <submittedName>
        <fullName evidence="6">Tyrosine-type recombinase/integrase</fullName>
    </submittedName>
</protein>